<accession>A0A9X2MTY5</accession>
<evidence type="ECO:0000313" key="3">
    <source>
        <dbReference type="EMBL" id="MCR2806219.1"/>
    </source>
</evidence>
<dbReference type="InterPro" id="IPR029052">
    <property type="entry name" value="Metallo-depent_PP-like"/>
</dbReference>
<evidence type="ECO:0000256" key="1">
    <source>
        <dbReference type="SAM" id="Phobius"/>
    </source>
</evidence>
<keyword evidence="1" id="KW-0472">Membrane</keyword>
<sequence>MKLRFIPVFVGFLALYGALAAYIGWNGWLFLSRTTGIDSPLVYSVIVAVMALGYVLGRIGQSTPLYPLAEPLKLLGSYWLAILQYGILILPFADLAGLLLIGFGVSQDAAIVSVGGIAALLFAGILLLGSRNAWSPVIRSYSVGIPKRAGKRTNLTIAMASDLHLGTVIGNGHLNRLVGKINEIKPDIILLPGDLLDDALDPFLRKNMAESLGRLKAPLGVYAVTGNHEYYGGKVPEFGAALDAIGIRLLMDEAAVIDDSFIVIGRKDRAANAGGQGGRQSIKELLQPLDTSLPLIMMDHQPSDLPAAEASGIDLSLSGHTHRGQMFPNHLITRRTFELDWGYKKKGGLHAIVSSGFGFWGPPIRIGSRSEVLRIDVKFEGAADGS</sequence>
<protein>
    <submittedName>
        <fullName evidence="3">Metallophosphoesterase</fullName>
    </submittedName>
</protein>
<evidence type="ECO:0000313" key="4">
    <source>
        <dbReference type="Proteomes" id="UP001141950"/>
    </source>
</evidence>
<name>A0A9X2MTY5_9BACL</name>
<evidence type="ECO:0000259" key="2">
    <source>
        <dbReference type="Pfam" id="PF00149"/>
    </source>
</evidence>
<feature type="transmembrane region" description="Helical" evidence="1">
    <location>
        <begin position="40"/>
        <end position="57"/>
    </location>
</feature>
<dbReference type="SUPFAM" id="SSF56300">
    <property type="entry name" value="Metallo-dependent phosphatases"/>
    <property type="match status" value="1"/>
</dbReference>
<dbReference type="Pfam" id="PF00149">
    <property type="entry name" value="Metallophos"/>
    <property type="match status" value="1"/>
</dbReference>
<dbReference type="Proteomes" id="UP001141950">
    <property type="component" value="Unassembled WGS sequence"/>
</dbReference>
<keyword evidence="1" id="KW-1133">Transmembrane helix</keyword>
<dbReference type="InterPro" id="IPR051158">
    <property type="entry name" value="Metallophosphoesterase_sf"/>
</dbReference>
<dbReference type="GO" id="GO:0016787">
    <property type="term" value="F:hydrolase activity"/>
    <property type="evidence" value="ECO:0007669"/>
    <property type="project" value="InterPro"/>
</dbReference>
<gene>
    <name evidence="3" type="ORF">NQZ67_20260</name>
</gene>
<dbReference type="Gene3D" id="3.60.21.10">
    <property type="match status" value="1"/>
</dbReference>
<keyword evidence="1" id="KW-0812">Transmembrane</keyword>
<dbReference type="RefSeq" id="WP_257449440.1">
    <property type="nucleotide sequence ID" value="NZ_JANIPJ010000015.1"/>
</dbReference>
<keyword evidence="4" id="KW-1185">Reference proteome</keyword>
<dbReference type="AlphaFoldDB" id="A0A9X2MTY5"/>
<dbReference type="InterPro" id="IPR004843">
    <property type="entry name" value="Calcineurin-like_PHP"/>
</dbReference>
<dbReference type="PANTHER" id="PTHR31302">
    <property type="entry name" value="TRANSMEMBRANE PROTEIN WITH METALLOPHOSPHOESTERASE DOMAIN-RELATED"/>
    <property type="match status" value="1"/>
</dbReference>
<feature type="domain" description="Calcineurin-like phosphoesterase" evidence="2">
    <location>
        <begin position="156"/>
        <end position="323"/>
    </location>
</feature>
<dbReference type="EMBL" id="JANIPJ010000015">
    <property type="protein sequence ID" value="MCR2806219.1"/>
    <property type="molecule type" value="Genomic_DNA"/>
</dbReference>
<dbReference type="PANTHER" id="PTHR31302:SF0">
    <property type="entry name" value="TRANSMEMBRANE PROTEIN WITH METALLOPHOSPHOESTERASE DOMAIN"/>
    <property type="match status" value="1"/>
</dbReference>
<dbReference type="CDD" id="cd07385">
    <property type="entry name" value="MPP_YkuE_C"/>
    <property type="match status" value="1"/>
</dbReference>
<organism evidence="3 4">
    <name type="scientific">Paenibacillus soyae</name>
    <dbReference type="NCBI Taxonomy" id="2969249"/>
    <lineage>
        <taxon>Bacteria</taxon>
        <taxon>Bacillati</taxon>
        <taxon>Bacillota</taxon>
        <taxon>Bacilli</taxon>
        <taxon>Bacillales</taxon>
        <taxon>Paenibacillaceae</taxon>
        <taxon>Paenibacillus</taxon>
    </lineage>
</organism>
<comment type="caution">
    <text evidence="3">The sequence shown here is derived from an EMBL/GenBank/DDBJ whole genome shotgun (WGS) entry which is preliminary data.</text>
</comment>
<reference evidence="3" key="1">
    <citation type="submission" date="2022-08" db="EMBL/GenBank/DDBJ databases">
        <title>The genomic sequence of strain Paenibacillus sp. SCIV0701.</title>
        <authorList>
            <person name="Zhao H."/>
        </authorList>
    </citation>
    <scope>NUCLEOTIDE SEQUENCE</scope>
    <source>
        <strain evidence="3">SCIV0701</strain>
    </source>
</reference>
<feature type="transmembrane region" description="Helical" evidence="1">
    <location>
        <begin position="109"/>
        <end position="129"/>
    </location>
</feature>
<proteinExistence type="predicted"/>
<feature type="transmembrane region" description="Helical" evidence="1">
    <location>
        <begin position="78"/>
        <end position="103"/>
    </location>
</feature>